<evidence type="ECO:0000313" key="4">
    <source>
        <dbReference type="Proteomes" id="UP000011087"/>
    </source>
</evidence>
<accession>L1JGA0</accession>
<reference evidence="2 4" key="1">
    <citation type="journal article" date="2012" name="Nature">
        <title>Algal genomes reveal evolutionary mosaicism and the fate of nucleomorphs.</title>
        <authorList>
            <consortium name="DOE Joint Genome Institute"/>
            <person name="Curtis B.A."/>
            <person name="Tanifuji G."/>
            <person name="Burki F."/>
            <person name="Gruber A."/>
            <person name="Irimia M."/>
            <person name="Maruyama S."/>
            <person name="Arias M.C."/>
            <person name="Ball S.G."/>
            <person name="Gile G.H."/>
            <person name="Hirakawa Y."/>
            <person name="Hopkins J.F."/>
            <person name="Kuo A."/>
            <person name="Rensing S.A."/>
            <person name="Schmutz J."/>
            <person name="Symeonidi A."/>
            <person name="Elias M."/>
            <person name="Eveleigh R.J."/>
            <person name="Herman E.K."/>
            <person name="Klute M.J."/>
            <person name="Nakayama T."/>
            <person name="Obornik M."/>
            <person name="Reyes-Prieto A."/>
            <person name="Armbrust E.V."/>
            <person name="Aves S.J."/>
            <person name="Beiko R.G."/>
            <person name="Coutinho P."/>
            <person name="Dacks J.B."/>
            <person name="Durnford D.G."/>
            <person name="Fast N.M."/>
            <person name="Green B.R."/>
            <person name="Grisdale C.J."/>
            <person name="Hempel F."/>
            <person name="Henrissat B."/>
            <person name="Hoppner M.P."/>
            <person name="Ishida K."/>
            <person name="Kim E."/>
            <person name="Koreny L."/>
            <person name="Kroth P.G."/>
            <person name="Liu Y."/>
            <person name="Malik S.B."/>
            <person name="Maier U.G."/>
            <person name="McRose D."/>
            <person name="Mock T."/>
            <person name="Neilson J.A."/>
            <person name="Onodera N.T."/>
            <person name="Poole A.M."/>
            <person name="Pritham E.J."/>
            <person name="Richards T.A."/>
            <person name="Rocap G."/>
            <person name="Roy S.W."/>
            <person name="Sarai C."/>
            <person name="Schaack S."/>
            <person name="Shirato S."/>
            <person name="Slamovits C.H."/>
            <person name="Spencer D.F."/>
            <person name="Suzuki S."/>
            <person name="Worden A.Z."/>
            <person name="Zauner S."/>
            <person name="Barry K."/>
            <person name="Bell C."/>
            <person name="Bharti A.K."/>
            <person name="Crow J.A."/>
            <person name="Grimwood J."/>
            <person name="Kramer R."/>
            <person name="Lindquist E."/>
            <person name="Lucas S."/>
            <person name="Salamov A."/>
            <person name="McFadden G.I."/>
            <person name="Lane C.E."/>
            <person name="Keeling P.J."/>
            <person name="Gray M.W."/>
            <person name="Grigoriev I.V."/>
            <person name="Archibald J.M."/>
        </authorList>
    </citation>
    <scope>NUCLEOTIDE SEQUENCE</scope>
    <source>
        <strain evidence="2 4">CCMP2712</strain>
    </source>
</reference>
<dbReference type="InterPro" id="IPR011989">
    <property type="entry name" value="ARM-like"/>
</dbReference>
<dbReference type="PaxDb" id="55529-EKX47526"/>
<dbReference type="GeneID" id="17304335"/>
<sequence>MSSEHESDYDDDADVYQDPNHPEEAGTSMAQQEHADIEWVERFESDLKSKGSNNSYEYEGKGSESQVVEILRSIKESSSHEDKSIWFKRFSRDLNVFLENLKGLSRKFAEKIAWNNGIEVLLSALEARFASINESPVQAEVCLTLLKCLRELLIAVDLKETSFDPYTKARSKALRKLVAKSRCLKVLEDLLESSKHDRIVLEVLHIAHIFMPAAEQLAREEDDHIPKYEAGVKGQERFQLRMRMFSSCLRFIKENIHRIRSDLESNCLQSAFTLMHTIMSTEQNVATGLNSSPAMQTKMLERTNSFQFLLAKRENFQVLMQVFQCMQMVLEVKGRDNQNHQACDNVRNVTVKALALLMLSLETSEEMTAMVGRSSRSALTPLVGLFLQDQDRQVCLYSVGTLKAMCNDPLLLQAVLAQWLGENGIRDGLLRLLPPAAPRHLSGLWAVELLGILSLKCMEVQPCSYNPMSDGTLSSLLEVLSASSNEESDEDDFSRIDFYEVVFGAIWNICTAYDHDCKASSMCPDSPHRRVGLSRPALRLLVHVISTSVPATTLRQVSVGLLDAVCRCSLNLPALDELDAPLTSPVKLLQVLDDPHADIRDFGIAAFVGMSNGTFYRVRGSVEMISNSLVSSVMPDGQTPKDYQKLQTSAASVVFDVSEYPKAADMLCKMQVVPNLVHCLENSLDPDCRIVCMRTIARITRLAVSVDSIIEAGAIDPVSKMLFISSIQDLARRCWTSCNDALVENIFSSDEEDRLCAAAGEAWFECDGYSEEQLAVLLQSITLWEDVAAEIFELSFGETNLLEIISRLFLRSESKKVASEYCKIFINVWKIPKALQVLLEVLSTLDHLGQSEGPSLDRVVIVANEMERLILKLSDARKLIAEKLGAERFNVDLHLHKLVEVSNPIFAFS</sequence>
<dbReference type="InterPro" id="IPR016024">
    <property type="entry name" value="ARM-type_fold"/>
</dbReference>
<evidence type="ECO:0000313" key="2">
    <source>
        <dbReference type="EMBL" id="EKX47526.1"/>
    </source>
</evidence>
<dbReference type="KEGG" id="gtt:GUITHDRAFT_137311"/>
<dbReference type="Proteomes" id="UP000011087">
    <property type="component" value="Unassembled WGS sequence"/>
</dbReference>
<dbReference type="EnsemblProtists" id="EKX47526">
    <property type="protein sequence ID" value="EKX47526"/>
    <property type="gene ID" value="GUITHDRAFT_137311"/>
</dbReference>
<dbReference type="SUPFAM" id="SSF48371">
    <property type="entry name" value="ARM repeat"/>
    <property type="match status" value="2"/>
</dbReference>
<dbReference type="EMBL" id="JH992989">
    <property type="protein sequence ID" value="EKX47526.1"/>
    <property type="molecule type" value="Genomic_DNA"/>
</dbReference>
<reference evidence="3" key="3">
    <citation type="submission" date="2015-06" db="UniProtKB">
        <authorList>
            <consortium name="EnsemblProtists"/>
        </authorList>
    </citation>
    <scope>IDENTIFICATION</scope>
</reference>
<reference evidence="4" key="2">
    <citation type="submission" date="2012-11" db="EMBL/GenBank/DDBJ databases">
        <authorList>
            <person name="Kuo A."/>
            <person name="Curtis B.A."/>
            <person name="Tanifuji G."/>
            <person name="Burki F."/>
            <person name="Gruber A."/>
            <person name="Irimia M."/>
            <person name="Maruyama S."/>
            <person name="Arias M.C."/>
            <person name="Ball S.G."/>
            <person name="Gile G.H."/>
            <person name="Hirakawa Y."/>
            <person name="Hopkins J.F."/>
            <person name="Rensing S.A."/>
            <person name="Schmutz J."/>
            <person name="Symeonidi A."/>
            <person name="Elias M."/>
            <person name="Eveleigh R.J."/>
            <person name="Herman E.K."/>
            <person name="Klute M.J."/>
            <person name="Nakayama T."/>
            <person name="Obornik M."/>
            <person name="Reyes-Prieto A."/>
            <person name="Armbrust E.V."/>
            <person name="Aves S.J."/>
            <person name="Beiko R.G."/>
            <person name="Coutinho P."/>
            <person name="Dacks J.B."/>
            <person name="Durnford D.G."/>
            <person name="Fast N.M."/>
            <person name="Green B.R."/>
            <person name="Grisdale C."/>
            <person name="Hempe F."/>
            <person name="Henrissat B."/>
            <person name="Hoppner M.P."/>
            <person name="Ishida K.-I."/>
            <person name="Kim E."/>
            <person name="Koreny L."/>
            <person name="Kroth P.G."/>
            <person name="Liu Y."/>
            <person name="Malik S.-B."/>
            <person name="Maier U.G."/>
            <person name="McRose D."/>
            <person name="Mock T."/>
            <person name="Neilson J.A."/>
            <person name="Onodera N.T."/>
            <person name="Poole A.M."/>
            <person name="Pritham E.J."/>
            <person name="Richards T.A."/>
            <person name="Rocap G."/>
            <person name="Roy S.W."/>
            <person name="Sarai C."/>
            <person name="Schaack S."/>
            <person name="Shirato S."/>
            <person name="Slamovits C.H."/>
            <person name="Spencer D.F."/>
            <person name="Suzuki S."/>
            <person name="Worden A.Z."/>
            <person name="Zauner S."/>
            <person name="Barry K."/>
            <person name="Bell C."/>
            <person name="Bharti A.K."/>
            <person name="Crow J.A."/>
            <person name="Grimwood J."/>
            <person name="Kramer R."/>
            <person name="Lindquist E."/>
            <person name="Lucas S."/>
            <person name="Salamov A."/>
            <person name="McFadden G.I."/>
            <person name="Lane C.E."/>
            <person name="Keeling P.J."/>
            <person name="Gray M.W."/>
            <person name="Grigoriev I.V."/>
            <person name="Archibald J.M."/>
        </authorList>
    </citation>
    <scope>NUCLEOTIDE SEQUENCE</scope>
    <source>
        <strain evidence="4">CCMP2712</strain>
    </source>
</reference>
<gene>
    <name evidence="2" type="ORF">GUITHDRAFT_137311</name>
</gene>
<evidence type="ECO:0000313" key="3">
    <source>
        <dbReference type="EnsemblProtists" id="EKX47526"/>
    </source>
</evidence>
<protein>
    <submittedName>
        <fullName evidence="2 3">Uncharacterized protein</fullName>
    </submittedName>
</protein>
<dbReference type="HOGENOM" id="CLU_319705_0_0_1"/>
<dbReference type="AlphaFoldDB" id="L1JGA0"/>
<proteinExistence type="predicted"/>
<keyword evidence="4" id="KW-1185">Reference proteome</keyword>
<name>L1JGA0_GUITC</name>
<organism evidence="2">
    <name type="scientific">Guillardia theta (strain CCMP2712)</name>
    <name type="common">Cryptophyte</name>
    <dbReference type="NCBI Taxonomy" id="905079"/>
    <lineage>
        <taxon>Eukaryota</taxon>
        <taxon>Cryptophyceae</taxon>
        <taxon>Pyrenomonadales</taxon>
        <taxon>Geminigeraceae</taxon>
        <taxon>Guillardia</taxon>
    </lineage>
</organism>
<dbReference type="Gene3D" id="1.25.10.10">
    <property type="entry name" value="Leucine-rich Repeat Variant"/>
    <property type="match status" value="2"/>
</dbReference>
<dbReference type="RefSeq" id="XP_005834506.1">
    <property type="nucleotide sequence ID" value="XM_005834449.1"/>
</dbReference>
<evidence type="ECO:0000256" key="1">
    <source>
        <dbReference type="SAM" id="MobiDB-lite"/>
    </source>
</evidence>
<feature type="region of interest" description="Disordered" evidence="1">
    <location>
        <begin position="1"/>
        <end position="34"/>
    </location>
</feature>